<dbReference type="GO" id="GO:0007155">
    <property type="term" value="P:cell adhesion"/>
    <property type="evidence" value="ECO:0007669"/>
    <property type="project" value="InterPro"/>
</dbReference>
<dbReference type="EMBL" id="CZCU02000140">
    <property type="protein sequence ID" value="VXD19918.1"/>
    <property type="molecule type" value="Genomic_DNA"/>
</dbReference>
<dbReference type="InterPro" id="IPR024079">
    <property type="entry name" value="MetalloPept_cat_dom_sf"/>
</dbReference>
<dbReference type="Gene3D" id="3.40.390.10">
    <property type="entry name" value="Collagenase (Catalytic Domain)"/>
    <property type="match status" value="1"/>
</dbReference>
<feature type="domain" description="Peptidase C-terminal archaeal/bacterial" evidence="9">
    <location>
        <begin position="240"/>
        <end position="315"/>
    </location>
</feature>
<keyword evidence="7" id="KW-0862">Zinc</keyword>
<dbReference type="Pfam" id="PF04151">
    <property type="entry name" value="PPC"/>
    <property type="match status" value="4"/>
</dbReference>
<evidence type="ECO:0000256" key="4">
    <source>
        <dbReference type="ARBA" id="ARBA00022670"/>
    </source>
</evidence>
<dbReference type="OrthoDB" id="450183at2"/>
<dbReference type="Pfam" id="PF01457">
    <property type="entry name" value="Peptidase_M8"/>
    <property type="match status" value="1"/>
</dbReference>
<dbReference type="InterPro" id="IPR001577">
    <property type="entry name" value="Peptidase_M8"/>
</dbReference>
<gene>
    <name evidence="10" type="ORF">PL8927_640020</name>
</gene>
<evidence type="ECO:0000256" key="8">
    <source>
        <dbReference type="ARBA" id="ARBA00023049"/>
    </source>
</evidence>
<evidence type="ECO:0000256" key="6">
    <source>
        <dbReference type="ARBA" id="ARBA00022801"/>
    </source>
</evidence>
<evidence type="ECO:0000259" key="9">
    <source>
        <dbReference type="Pfam" id="PF04151"/>
    </source>
</evidence>
<proteinExistence type="predicted"/>
<dbReference type="InterPro" id="IPR001343">
    <property type="entry name" value="Hemolysn_Ca-bd"/>
</dbReference>
<feature type="domain" description="Peptidase C-terminal archaeal/bacterial" evidence="9">
    <location>
        <begin position="601"/>
        <end position="685"/>
    </location>
</feature>
<dbReference type="PRINTS" id="PR00313">
    <property type="entry name" value="CABNDNGRPT"/>
</dbReference>
<dbReference type="InterPro" id="IPR050557">
    <property type="entry name" value="RTX_toxin/Mannuronan_C5-epim"/>
</dbReference>
<dbReference type="RefSeq" id="WP_083622698.1">
    <property type="nucleotide sequence ID" value="NZ_LR734871.1"/>
</dbReference>
<keyword evidence="6" id="KW-0378">Hydrolase</keyword>
<dbReference type="InterPro" id="IPR011049">
    <property type="entry name" value="Serralysin-like_metalloprot_C"/>
</dbReference>
<dbReference type="GO" id="GO:0005509">
    <property type="term" value="F:calcium ion binding"/>
    <property type="evidence" value="ECO:0007669"/>
    <property type="project" value="InterPro"/>
</dbReference>
<dbReference type="GO" id="GO:0005576">
    <property type="term" value="C:extracellular region"/>
    <property type="evidence" value="ECO:0007669"/>
    <property type="project" value="UniProtKB-SubCell"/>
</dbReference>
<dbReference type="PANTHER" id="PTHR38340:SF1">
    <property type="entry name" value="S-LAYER PROTEIN"/>
    <property type="match status" value="1"/>
</dbReference>
<evidence type="ECO:0000256" key="3">
    <source>
        <dbReference type="ARBA" id="ARBA00022525"/>
    </source>
</evidence>
<evidence type="ECO:0000256" key="2">
    <source>
        <dbReference type="ARBA" id="ARBA00004613"/>
    </source>
</evidence>
<keyword evidence="8" id="KW-0482">Metalloprotease</keyword>
<comment type="caution">
    <text evidence="10">The sequence shown here is derived from an EMBL/GenBank/DDBJ whole genome shotgun (WGS) entry which is preliminary data.</text>
</comment>
<evidence type="ECO:0000256" key="1">
    <source>
        <dbReference type="ARBA" id="ARBA00001947"/>
    </source>
</evidence>
<feature type="domain" description="Peptidase C-terminal archaeal/bacterial" evidence="9">
    <location>
        <begin position="368"/>
        <end position="433"/>
    </location>
</feature>
<evidence type="ECO:0000313" key="10">
    <source>
        <dbReference type="EMBL" id="VXD19918.1"/>
    </source>
</evidence>
<evidence type="ECO:0000256" key="7">
    <source>
        <dbReference type="ARBA" id="ARBA00022833"/>
    </source>
</evidence>
<dbReference type="PROSITE" id="PS00330">
    <property type="entry name" value="HEMOLYSIN_CALCIUM"/>
    <property type="match status" value="1"/>
</dbReference>
<dbReference type="PANTHER" id="PTHR38340">
    <property type="entry name" value="S-LAYER PROTEIN"/>
    <property type="match status" value="1"/>
</dbReference>
<dbReference type="SUPFAM" id="SSF55486">
    <property type="entry name" value="Metalloproteases ('zincins'), catalytic domain"/>
    <property type="match status" value="2"/>
</dbReference>
<organism evidence="10 11">
    <name type="scientific">Planktothrix serta PCC 8927</name>
    <dbReference type="NCBI Taxonomy" id="671068"/>
    <lineage>
        <taxon>Bacteria</taxon>
        <taxon>Bacillati</taxon>
        <taxon>Cyanobacteriota</taxon>
        <taxon>Cyanophyceae</taxon>
        <taxon>Oscillatoriophycideae</taxon>
        <taxon>Oscillatoriales</taxon>
        <taxon>Microcoleaceae</taxon>
        <taxon>Planktothrix</taxon>
    </lineage>
</organism>
<comment type="subcellular location">
    <subcellularLocation>
        <location evidence="2">Secreted</location>
    </subcellularLocation>
</comment>
<sequence length="958" mass="104009">MDILGTESTEVLFGTENSDNIFGMSGLDTVNALGGDDVIFGNQDNDLIDCGQGFDTVYGGKNDDFILGGFDNDYLRGDLDNDEIYGEDGDDSLFGGKFDDVLIGGNGNDHLYGDLGSDILTGGEGSDFFGLRQDGEGSDHIIDYQDGIDSLILPDNLTFNDLIIIQSGNDNQTIITVASTGEQLAILDNVLSTNLTEEDFRGTVTGTEALTLNFSNAIDLGILNDTQTQSHTVGNNNPIDFYRFTLDAPKDLNLQLQGLSADADLYLIEDVNGNNLWDESLDTSEVIRSSSNAGVDPETIDFTQLVAGTYFVGVAQYEGETNYDLTLTATGFTPRTDGAGNTQETALNIGVLQAEKTFKDFVGSSDSNDYYKFSINAISDFNLSLENLSSDADIQLIDSTGNVIDFSLNPGNDSETIKSSGLEAGDYYLQVSSFNGDTDYDLIISANPVAVIPPDGAGNTLAEAKDLAILTTEQIFNDFVGNVDQKDYYKFILDKNADFQLKLDQLTANADVELLDDQGQLIKSSANADTQSETITEGLNPGTYFVHVLQKDGDTNYQLSLLAQEQLPPPDPGSTLKTAIEENSPVFSTNGNLNGDKPDNFVKFTVNESGVFNANLSGLTADVDVRLIGDFNNDQQINSVEDRNNNGFIDDEEIEVLGWLPERNSNDESIRAFLQPGTYYLEVDSVDKQATNYTVNTTFNPAATDPLAFNIEFNYKDGTAGLSPEFRTGLEQAARTWERIIPYSSFDESHTLSIDIYGSNLPGDTNGFTLASATYGKKVNDQQSSFSEGIEIKKDLQGNFMPVIGNATISTNPLAQNSFKGDSQAIPRVMIHEFGHVLGLVGGLLRGFNSITEYRDLQDSGKFFNKQKGTQYNPNTYAGIAYGELTGSNNPLGIPIETSTGSEGSDYSHWEETTFDAEIMTPEDENNKPRPISQFTIASLRDSGWNVNYGAAEPFSLA</sequence>
<keyword evidence="3" id="KW-0964">Secreted</keyword>
<feature type="domain" description="Peptidase C-terminal archaeal/bacterial" evidence="9">
    <location>
        <begin position="487"/>
        <end position="548"/>
    </location>
</feature>
<keyword evidence="5" id="KW-0479">Metal-binding</keyword>
<reference evidence="10" key="1">
    <citation type="submission" date="2019-10" db="EMBL/GenBank/DDBJ databases">
        <authorList>
            <consortium name="Genoscope - CEA"/>
            <person name="William W."/>
        </authorList>
    </citation>
    <scope>NUCLEOTIDE SEQUENCE [LARGE SCALE GENOMIC DNA]</scope>
    <source>
        <strain evidence="10">BBR_PRJEB10992</strain>
    </source>
</reference>
<dbReference type="SUPFAM" id="SSF89260">
    <property type="entry name" value="Collagen-binding domain"/>
    <property type="match status" value="4"/>
</dbReference>
<keyword evidence="4" id="KW-0645">Protease</keyword>
<dbReference type="InterPro" id="IPR007280">
    <property type="entry name" value="Peptidase_C_arc/bac"/>
</dbReference>
<dbReference type="Gene3D" id="2.150.10.10">
    <property type="entry name" value="Serralysin-like metalloprotease, C-terminal"/>
    <property type="match status" value="2"/>
</dbReference>
<dbReference type="GO" id="GO:0016020">
    <property type="term" value="C:membrane"/>
    <property type="evidence" value="ECO:0007669"/>
    <property type="project" value="InterPro"/>
</dbReference>
<name>A0A7Z9BQ34_9CYAN</name>
<evidence type="ECO:0000313" key="11">
    <source>
        <dbReference type="Proteomes" id="UP000184550"/>
    </source>
</evidence>
<dbReference type="Gene3D" id="3.90.132.10">
    <property type="entry name" value="Leishmanolysin , domain 2"/>
    <property type="match status" value="1"/>
</dbReference>
<evidence type="ECO:0000256" key="5">
    <source>
        <dbReference type="ARBA" id="ARBA00022723"/>
    </source>
</evidence>
<dbReference type="GO" id="GO:0006508">
    <property type="term" value="P:proteolysis"/>
    <property type="evidence" value="ECO:0007669"/>
    <property type="project" value="UniProtKB-KW"/>
</dbReference>
<dbReference type="AlphaFoldDB" id="A0A7Z9BQ34"/>
<dbReference type="GO" id="GO:0004222">
    <property type="term" value="F:metalloendopeptidase activity"/>
    <property type="evidence" value="ECO:0007669"/>
    <property type="project" value="InterPro"/>
</dbReference>
<dbReference type="Gene3D" id="2.60.120.380">
    <property type="match status" value="4"/>
</dbReference>
<dbReference type="SUPFAM" id="SSF51120">
    <property type="entry name" value="beta-Roll"/>
    <property type="match status" value="1"/>
</dbReference>
<keyword evidence="11" id="KW-1185">Reference proteome</keyword>
<accession>A0A7Z9BQ34</accession>
<comment type="cofactor">
    <cofactor evidence="1">
        <name>Zn(2+)</name>
        <dbReference type="ChEBI" id="CHEBI:29105"/>
    </cofactor>
</comment>
<dbReference type="InterPro" id="IPR018511">
    <property type="entry name" value="Hemolysin-typ_Ca-bd_CS"/>
</dbReference>
<protein>
    <recommendedName>
        <fullName evidence="9">Peptidase C-terminal archaeal/bacterial domain-containing protein</fullName>
    </recommendedName>
</protein>
<dbReference type="Pfam" id="PF00353">
    <property type="entry name" value="HemolysinCabind"/>
    <property type="match status" value="3"/>
</dbReference>
<dbReference type="Proteomes" id="UP000184550">
    <property type="component" value="Unassembled WGS sequence"/>
</dbReference>